<accession>A0AAD4SUX3</accession>
<dbReference type="AlphaFoldDB" id="A0AAD4SUX3"/>
<name>A0AAD4SUX3_9MAGN</name>
<sequence>MALFCSVVRVFNLWRSHLHQTILGPGEETPLGRSASNNKLSPSPRDEEMPLGQLAPSIKDLQTESGRGTPQYPDTPAKVLQDIAINCGSKVWFSVEK</sequence>
<dbReference type="EMBL" id="JAJJMB010008487">
    <property type="protein sequence ID" value="KAI3923306.1"/>
    <property type="molecule type" value="Genomic_DNA"/>
</dbReference>
<evidence type="ECO:0000256" key="1">
    <source>
        <dbReference type="SAM" id="MobiDB-lite"/>
    </source>
</evidence>
<evidence type="ECO:0000313" key="2">
    <source>
        <dbReference type="EMBL" id="KAI3923306.1"/>
    </source>
</evidence>
<gene>
    <name evidence="2" type="ORF">MKW98_026899</name>
</gene>
<evidence type="ECO:0000313" key="3">
    <source>
        <dbReference type="Proteomes" id="UP001202328"/>
    </source>
</evidence>
<keyword evidence="3" id="KW-1185">Reference proteome</keyword>
<protein>
    <submittedName>
        <fullName evidence="2">Uncharacterized protein</fullName>
    </submittedName>
</protein>
<feature type="region of interest" description="Disordered" evidence="1">
    <location>
        <begin position="24"/>
        <end position="55"/>
    </location>
</feature>
<dbReference type="Proteomes" id="UP001202328">
    <property type="component" value="Unassembled WGS sequence"/>
</dbReference>
<organism evidence="2 3">
    <name type="scientific">Papaver atlanticum</name>
    <dbReference type="NCBI Taxonomy" id="357466"/>
    <lineage>
        <taxon>Eukaryota</taxon>
        <taxon>Viridiplantae</taxon>
        <taxon>Streptophyta</taxon>
        <taxon>Embryophyta</taxon>
        <taxon>Tracheophyta</taxon>
        <taxon>Spermatophyta</taxon>
        <taxon>Magnoliopsida</taxon>
        <taxon>Ranunculales</taxon>
        <taxon>Papaveraceae</taxon>
        <taxon>Papaveroideae</taxon>
        <taxon>Papaver</taxon>
    </lineage>
</organism>
<proteinExistence type="predicted"/>
<reference evidence="2" key="1">
    <citation type="submission" date="2022-04" db="EMBL/GenBank/DDBJ databases">
        <title>A functionally conserved STORR gene fusion in Papaver species that diverged 16.8 million years ago.</title>
        <authorList>
            <person name="Catania T."/>
        </authorList>
    </citation>
    <scope>NUCLEOTIDE SEQUENCE</scope>
    <source>
        <strain evidence="2">S-188037</strain>
    </source>
</reference>
<comment type="caution">
    <text evidence="2">The sequence shown here is derived from an EMBL/GenBank/DDBJ whole genome shotgun (WGS) entry which is preliminary data.</text>
</comment>